<reference evidence="2 3" key="1">
    <citation type="submission" date="2019-03" db="EMBL/GenBank/DDBJ databases">
        <title>Genomic Encyclopedia of Type Strains, Phase IV (KMG-IV): sequencing the most valuable type-strain genomes for metagenomic binning, comparative biology and taxonomic classification.</title>
        <authorList>
            <person name="Goeker M."/>
        </authorList>
    </citation>
    <scope>NUCLEOTIDE SEQUENCE [LARGE SCALE GENOMIC DNA]</scope>
    <source>
        <strain evidence="2 3">DSM 21153</strain>
    </source>
</reference>
<organism evidence="2 3">
    <name type="scientific">Rhodovulum steppense</name>
    <dbReference type="NCBI Taxonomy" id="540251"/>
    <lineage>
        <taxon>Bacteria</taxon>
        <taxon>Pseudomonadati</taxon>
        <taxon>Pseudomonadota</taxon>
        <taxon>Alphaproteobacteria</taxon>
        <taxon>Rhodobacterales</taxon>
        <taxon>Paracoccaceae</taxon>
        <taxon>Rhodovulum</taxon>
    </lineage>
</organism>
<dbReference type="OrthoDB" id="9021722at2"/>
<keyword evidence="3" id="KW-1185">Reference proteome</keyword>
<dbReference type="RefSeq" id="WP_132694670.1">
    <property type="nucleotide sequence ID" value="NZ_SLVM01000010.1"/>
</dbReference>
<dbReference type="InterPro" id="IPR010744">
    <property type="entry name" value="Phage_CI_N"/>
</dbReference>
<dbReference type="GO" id="GO:0045892">
    <property type="term" value="P:negative regulation of DNA-templated transcription"/>
    <property type="evidence" value="ECO:0007669"/>
    <property type="project" value="InterPro"/>
</dbReference>
<dbReference type="Pfam" id="PF07022">
    <property type="entry name" value="Phage_CI_repr"/>
    <property type="match status" value="1"/>
</dbReference>
<gene>
    <name evidence="2" type="ORF">EV216_110121</name>
</gene>
<evidence type="ECO:0000313" key="3">
    <source>
        <dbReference type="Proteomes" id="UP000295277"/>
    </source>
</evidence>
<dbReference type="Gene3D" id="1.10.260.40">
    <property type="entry name" value="lambda repressor-like DNA-binding domains"/>
    <property type="match status" value="1"/>
</dbReference>
<dbReference type="AlphaFoldDB" id="A0A4R1YVM5"/>
<dbReference type="InterPro" id="IPR010982">
    <property type="entry name" value="Lambda_DNA-bd_dom_sf"/>
</dbReference>
<accession>A0A4R1YVM5</accession>
<feature type="domain" description="Bacteriophage CI repressor N-terminal" evidence="1">
    <location>
        <begin position="32"/>
        <end position="94"/>
    </location>
</feature>
<proteinExistence type="predicted"/>
<dbReference type="Proteomes" id="UP000295277">
    <property type="component" value="Unassembled WGS sequence"/>
</dbReference>
<protein>
    <submittedName>
        <fullName evidence="2">Bacteriophage CI repressor-like protein</fullName>
    </submittedName>
</protein>
<dbReference type="EMBL" id="SLVM01000010">
    <property type="protein sequence ID" value="TCM84803.1"/>
    <property type="molecule type" value="Genomic_DNA"/>
</dbReference>
<sequence length="95" mass="10142">MAMFIMILASDGNAKSRSEWSATETGDTSAAAVVIRMKQALNILTDTSLAEHLGLSKNTVSTWISRKSVPYEAAVKVAIEAGVSLDFLLLGRDTP</sequence>
<evidence type="ECO:0000259" key="1">
    <source>
        <dbReference type="Pfam" id="PF07022"/>
    </source>
</evidence>
<evidence type="ECO:0000313" key="2">
    <source>
        <dbReference type="EMBL" id="TCM84803.1"/>
    </source>
</evidence>
<dbReference type="GO" id="GO:0003677">
    <property type="term" value="F:DNA binding"/>
    <property type="evidence" value="ECO:0007669"/>
    <property type="project" value="InterPro"/>
</dbReference>
<comment type="caution">
    <text evidence="2">The sequence shown here is derived from an EMBL/GenBank/DDBJ whole genome shotgun (WGS) entry which is preliminary data.</text>
</comment>
<dbReference type="InterPro" id="IPR001387">
    <property type="entry name" value="Cro/C1-type_HTH"/>
</dbReference>
<name>A0A4R1YVM5_9RHOB</name>
<dbReference type="SUPFAM" id="SSF47413">
    <property type="entry name" value="lambda repressor-like DNA-binding domains"/>
    <property type="match status" value="1"/>
</dbReference>
<dbReference type="CDD" id="cd00093">
    <property type="entry name" value="HTH_XRE"/>
    <property type="match status" value="1"/>
</dbReference>